<keyword evidence="3" id="KW-1185">Reference proteome</keyword>
<dbReference type="InterPro" id="IPR037883">
    <property type="entry name" value="Knr4/Smi1-like_sf"/>
</dbReference>
<dbReference type="InterPro" id="IPR018958">
    <property type="entry name" value="Knr4/Smi1-like_dom"/>
</dbReference>
<sequence length="156" mass="17051">MAEIEWHDYKSGLPPVTDADLDILEEVRGVALPPDYRSTVKAHFGQIPEPSVADVGEARIPVNALFFVKQHFEGDDFSYNTWHYIEALEEDLPPDVAGKLVPFTSDSSQGIFVFDYRLGPDPSVALVDLDVTEDEGAGAITQVAGSFAAFLDGLHD</sequence>
<dbReference type="SMART" id="SM00860">
    <property type="entry name" value="SMI1_KNR4"/>
    <property type="match status" value="1"/>
</dbReference>
<comment type="caution">
    <text evidence="2">The sequence shown here is derived from an EMBL/GenBank/DDBJ whole genome shotgun (WGS) entry which is preliminary data.</text>
</comment>
<reference evidence="2 3" key="1">
    <citation type="journal article" date="2015" name="Stand. Genomic Sci.">
        <title>Genomic Encyclopedia of Bacterial and Archaeal Type Strains, Phase III: the genomes of soil and plant-associated and newly described type strains.</title>
        <authorList>
            <person name="Whitman W.B."/>
            <person name="Woyke T."/>
            <person name="Klenk H.P."/>
            <person name="Zhou Y."/>
            <person name="Lilburn T.G."/>
            <person name="Beck B.J."/>
            <person name="De Vos P."/>
            <person name="Vandamme P."/>
            <person name="Eisen J.A."/>
            <person name="Garrity G."/>
            <person name="Hugenholtz P."/>
            <person name="Kyrpides N.C."/>
        </authorList>
    </citation>
    <scope>NUCLEOTIDE SEQUENCE [LARGE SCALE GENOMIC DNA]</scope>
    <source>
        <strain evidence="2 3">CGMCC 1.5364</strain>
    </source>
</reference>
<dbReference type="Pfam" id="PF09346">
    <property type="entry name" value="SMI1_KNR4"/>
    <property type="match status" value="1"/>
</dbReference>
<dbReference type="Gene3D" id="3.40.1580.10">
    <property type="entry name" value="SMI1/KNR4-like"/>
    <property type="match status" value="1"/>
</dbReference>
<proteinExistence type="predicted"/>
<feature type="domain" description="Knr4/Smi1-like" evidence="1">
    <location>
        <begin position="15"/>
        <end position="153"/>
    </location>
</feature>
<evidence type="ECO:0000313" key="2">
    <source>
        <dbReference type="EMBL" id="TWI35672.1"/>
    </source>
</evidence>
<dbReference type="AlphaFoldDB" id="A0A562NU03"/>
<dbReference type="OrthoDB" id="4827574at2"/>
<dbReference type="EMBL" id="VLKU01000003">
    <property type="protein sequence ID" value="TWI35672.1"/>
    <property type="molecule type" value="Genomic_DNA"/>
</dbReference>
<dbReference type="RefSeq" id="WP_145396745.1">
    <property type="nucleotide sequence ID" value="NZ_VLKU01000003.1"/>
</dbReference>
<organism evidence="2 3">
    <name type="scientific">Paracoccus sulfuroxidans</name>
    <dbReference type="NCBI Taxonomy" id="384678"/>
    <lineage>
        <taxon>Bacteria</taxon>
        <taxon>Pseudomonadati</taxon>
        <taxon>Pseudomonadota</taxon>
        <taxon>Alphaproteobacteria</taxon>
        <taxon>Rhodobacterales</taxon>
        <taxon>Paracoccaceae</taxon>
        <taxon>Paracoccus</taxon>
    </lineage>
</organism>
<evidence type="ECO:0000259" key="1">
    <source>
        <dbReference type="SMART" id="SM00860"/>
    </source>
</evidence>
<dbReference type="SUPFAM" id="SSF160631">
    <property type="entry name" value="SMI1/KNR4-like"/>
    <property type="match status" value="1"/>
</dbReference>
<name>A0A562NU03_9RHOB</name>
<protein>
    <submittedName>
        <fullName evidence="2">SMI1/KNR4 family protein SUKH-1</fullName>
    </submittedName>
</protein>
<gene>
    <name evidence="2" type="ORF">IQ24_01029</name>
</gene>
<accession>A0A562NU03</accession>
<dbReference type="Proteomes" id="UP000316225">
    <property type="component" value="Unassembled WGS sequence"/>
</dbReference>
<evidence type="ECO:0000313" key="3">
    <source>
        <dbReference type="Proteomes" id="UP000316225"/>
    </source>
</evidence>